<dbReference type="Gene3D" id="3.30.2350.10">
    <property type="entry name" value="Pseudouridine synthase"/>
    <property type="match status" value="1"/>
</dbReference>
<feature type="domain" description="Rhodanese" evidence="5">
    <location>
        <begin position="124"/>
        <end position="218"/>
    </location>
</feature>
<dbReference type="AlphaFoldDB" id="A0A5C1ANY7"/>
<dbReference type="InterPro" id="IPR040503">
    <property type="entry name" value="TRHO_N"/>
</dbReference>
<dbReference type="InterPro" id="IPR006225">
    <property type="entry name" value="PsdUridine_synth_RluC/D"/>
</dbReference>
<dbReference type="Pfam" id="PF00849">
    <property type="entry name" value="PseudoU_synth_2"/>
    <property type="match status" value="1"/>
</dbReference>
<dbReference type="GO" id="GO:0009982">
    <property type="term" value="F:pseudouridine synthase activity"/>
    <property type="evidence" value="ECO:0007669"/>
    <property type="project" value="InterPro"/>
</dbReference>
<dbReference type="InterPro" id="IPR001763">
    <property type="entry name" value="Rhodanese-like_dom"/>
</dbReference>
<dbReference type="PROSITE" id="PS50206">
    <property type="entry name" value="RHODANESE_3"/>
    <property type="match status" value="1"/>
</dbReference>
<dbReference type="HAMAP" id="MF_00469">
    <property type="entry name" value="TrhO"/>
    <property type="match status" value="1"/>
</dbReference>
<evidence type="ECO:0000256" key="3">
    <source>
        <dbReference type="PIRSR" id="PIRSR606225-1"/>
    </source>
</evidence>
<evidence type="ECO:0000313" key="6">
    <source>
        <dbReference type="EMBL" id="QEL18934.1"/>
    </source>
</evidence>
<dbReference type="OrthoDB" id="9784108at2"/>
<comment type="similarity">
    <text evidence="2">Belongs to the TrhO family.</text>
</comment>
<evidence type="ECO:0000256" key="4">
    <source>
        <dbReference type="SAM" id="MobiDB-lite"/>
    </source>
</evidence>
<dbReference type="Pfam" id="PF00581">
    <property type="entry name" value="Rhodanese"/>
    <property type="match status" value="1"/>
</dbReference>
<dbReference type="GO" id="GO:0006400">
    <property type="term" value="P:tRNA modification"/>
    <property type="evidence" value="ECO:0007669"/>
    <property type="project" value="UniProtKB-UniRule"/>
</dbReference>
<dbReference type="InterPro" id="IPR036873">
    <property type="entry name" value="Rhodanese-like_dom_sf"/>
</dbReference>
<dbReference type="NCBIfam" id="TIGR00005">
    <property type="entry name" value="rluA_subfam"/>
    <property type="match status" value="1"/>
</dbReference>
<protein>
    <recommendedName>
        <fullName evidence="2">tRNA uridine(34) hydroxylase</fullName>
        <ecNumber evidence="2">1.14.-.-</ecNumber>
    </recommendedName>
    <alternativeName>
        <fullName evidence="2">tRNA hydroxylation protein O</fullName>
    </alternativeName>
</protein>
<evidence type="ECO:0000256" key="1">
    <source>
        <dbReference type="ARBA" id="ARBA00010876"/>
    </source>
</evidence>
<dbReference type="InterPro" id="IPR006145">
    <property type="entry name" value="PsdUridine_synth_RsuA/RluA"/>
</dbReference>
<comment type="function">
    <text evidence="2">Catalyzes oxygen-dependent 5-hydroxyuridine (ho5U) modification at position 34 in tRNAs.</text>
</comment>
<dbReference type="PANTHER" id="PTHR43268:SF3">
    <property type="entry name" value="RHODANESE-LIKE DOMAIN-CONTAINING PROTEIN 7-RELATED"/>
    <property type="match status" value="1"/>
</dbReference>
<dbReference type="GO" id="GO:0140098">
    <property type="term" value="F:catalytic activity, acting on RNA"/>
    <property type="evidence" value="ECO:0007669"/>
    <property type="project" value="UniProtKB-ARBA"/>
</dbReference>
<dbReference type="SMART" id="SM00450">
    <property type="entry name" value="RHOD"/>
    <property type="match status" value="1"/>
</dbReference>
<dbReference type="PANTHER" id="PTHR43268">
    <property type="entry name" value="THIOSULFATE SULFURTRANSFERASE/RHODANESE-LIKE DOMAIN-CONTAINING PROTEIN 2"/>
    <property type="match status" value="1"/>
</dbReference>
<sequence>MPRITNIALYRFAPLADLKPLREHLTAVCRDGNLKGTILLSTEGVNLFVAGQRGDIDRLLTELEAVPGLENLQPKFSDSDDQPFTRMLVKIKKEIIPFGVPGIDPARDPAPKLSPRELKELLDAGRPVTLLDTRNQFEVELGTFKNALPIGIAHFREFPEAVGRLPEEMKRQPVVMFCTGGIRCEKAGPFMRREGFEHVYQLDGGILKYFEECGGDHYEGECFVFDKRVGLEASLEQSGKGLCFACQTPLTSDELADGRYVEGVSCLHCFRSSEEIHSREMAEHQTAIVRVTSPLPGSVPYENVRPISVPADMAGRPLLDFLGGILKHVPPEDWRTAIAAGRLLNANHDPVTADRVVREGELYFHRQPMASEPDVNADVHILHEDEAIIVLNKPAPLPVHPCGRFNKNSLQMILREVYAPQRPRPSHRLDANTTGVMVFTRTSQFAKLVQPQFERGTVEKHYLARVQGHPSEDVFTCDAPIRDLAGEVGSRGVDPENGLPARTDFCVRQRFADGTALLDVRPHTGRTNQIRVHLWHLDFPIVGDPMYLRGDRLGETQTLAVGDPPLCLHAARLTFTHPVTNERVSYEATAPSWAEENPTAEPMERPASA</sequence>
<dbReference type="Pfam" id="PF17773">
    <property type="entry name" value="UPF0176_N"/>
    <property type="match status" value="1"/>
</dbReference>
<dbReference type="RefSeq" id="WP_149113380.1">
    <property type="nucleotide sequence ID" value="NZ_CP042425.1"/>
</dbReference>
<dbReference type="InterPro" id="IPR020936">
    <property type="entry name" value="TrhO"/>
</dbReference>
<organism evidence="6 7">
    <name type="scientific">Limnoglobus roseus</name>
    <dbReference type="NCBI Taxonomy" id="2598579"/>
    <lineage>
        <taxon>Bacteria</taxon>
        <taxon>Pseudomonadati</taxon>
        <taxon>Planctomycetota</taxon>
        <taxon>Planctomycetia</taxon>
        <taxon>Gemmatales</taxon>
        <taxon>Gemmataceae</taxon>
        <taxon>Limnoglobus</taxon>
    </lineage>
</organism>
<gene>
    <name evidence="2" type="primary">trhO</name>
    <name evidence="6" type="ORF">PX52LOC_05984</name>
</gene>
<accession>A0A5C1ANY7</accession>
<dbReference type="GO" id="GO:0003723">
    <property type="term" value="F:RNA binding"/>
    <property type="evidence" value="ECO:0007669"/>
    <property type="project" value="InterPro"/>
</dbReference>
<dbReference type="GO" id="GO:0001522">
    <property type="term" value="P:pseudouridine synthesis"/>
    <property type="evidence" value="ECO:0007669"/>
    <property type="project" value="InterPro"/>
</dbReference>
<dbReference type="CDD" id="cd01518">
    <property type="entry name" value="RHOD_YceA"/>
    <property type="match status" value="1"/>
</dbReference>
<dbReference type="Gene3D" id="3.40.250.10">
    <property type="entry name" value="Rhodanese-like domain"/>
    <property type="match status" value="1"/>
</dbReference>
<dbReference type="Proteomes" id="UP000324974">
    <property type="component" value="Chromosome"/>
</dbReference>
<evidence type="ECO:0000259" key="5">
    <source>
        <dbReference type="PROSITE" id="PS50206"/>
    </source>
</evidence>
<evidence type="ECO:0000256" key="2">
    <source>
        <dbReference type="HAMAP-Rule" id="MF_00469"/>
    </source>
</evidence>
<keyword evidence="2" id="KW-0560">Oxidoreductase</keyword>
<dbReference type="GO" id="GO:0016705">
    <property type="term" value="F:oxidoreductase activity, acting on paired donors, with incorporation or reduction of molecular oxygen"/>
    <property type="evidence" value="ECO:0007669"/>
    <property type="project" value="UniProtKB-UniRule"/>
</dbReference>
<dbReference type="InterPro" id="IPR020103">
    <property type="entry name" value="PsdUridine_synth_cat_dom_sf"/>
</dbReference>
<dbReference type="SUPFAM" id="SSF52821">
    <property type="entry name" value="Rhodanese/Cell cycle control phosphatase"/>
    <property type="match status" value="1"/>
</dbReference>
<reference evidence="7" key="1">
    <citation type="submission" date="2019-08" db="EMBL/GenBank/DDBJ databases">
        <title>Limnoglobus roseus gen. nov., sp. nov., a novel freshwater planctomycete with a giant genome from the family Gemmataceae.</title>
        <authorList>
            <person name="Kulichevskaya I.S."/>
            <person name="Naumoff D.G."/>
            <person name="Miroshnikov K."/>
            <person name="Ivanova A."/>
            <person name="Philippov D.A."/>
            <person name="Hakobyan A."/>
            <person name="Rijpstra I.C."/>
            <person name="Sinninghe Damste J.S."/>
            <person name="Liesack W."/>
            <person name="Dedysh S.N."/>
        </authorList>
    </citation>
    <scope>NUCLEOTIDE SEQUENCE [LARGE SCALE GENOMIC DNA]</scope>
    <source>
        <strain evidence="7">PX52</strain>
    </source>
</reference>
<comment type="catalytic activity">
    <reaction evidence="2">
        <text>uridine(34) in tRNA + AH2 + O2 = 5-hydroxyuridine(34) in tRNA + A + H2O</text>
        <dbReference type="Rhea" id="RHEA:64224"/>
        <dbReference type="Rhea" id="RHEA-COMP:11727"/>
        <dbReference type="Rhea" id="RHEA-COMP:13381"/>
        <dbReference type="ChEBI" id="CHEBI:13193"/>
        <dbReference type="ChEBI" id="CHEBI:15377"/>
        <dbReference type="ChEBI" id="CHEBI:15379"/>
        <dbReference type="ChEBI" id="CHEBI:17499"/>
        <dbReference type="ChEBI" id="CHEBI:65315"/>
        <dbReference type="ChEBI" id="CHEBI:136877"/>
    </reaction>
</comment>
<proteinExistence type="inferred from homology"/>
<keyword evidence="2" id="KW-0819">tRNA processing</keyword>
<dbReference type="EMBL" id="CP042425">
    <property type="protein sequence ID" value="QEL18934.1"/>
    <property type="molecule type" value="Genomic_DNA"/>
</dbReference>
<feature type="active site" evidence="3">
    <location>
        <position position="430"/>
    </location>
</feature>
<dbReference type="KEGG" id="lrs:PX52LOC_05984"/>
<evidence type="ECO:0000313" key="7">
    <source>
        <dbReference type="Proteomes" id="UP000324974"/>
    </source>
</evidence>
<name>A0A5C1ANY7_9BACT</name>
<feature type="region of interest" description="Disordered" evidence="4">
    <location>
        <begin position="587"/>
        <end position="609"/>
    </location>
</feature>
<dbReference type="Gene3D" id="3.30.70.100">
    <property type="match status" value="1"/>
</dbReference>
<comment type="similarity">
    <text evidence="1">Belongs to the pseudouridine synthase RluA family.</text>
</comment>
<keyword evidence="7" id="KW-1185">Reference proteome</keyword>
<dbReference type="SUPFAM" id="SSF55120">
    <property type="entry name" value="Pseudouridine synthase"/>
    <property type="match status" value="1"/>
</dbReference>
<dbReference type="EC" id="1.14.-.-" evidence="2"/>